<dbReference type="EMBL" id="JAJA02000001">
    <property type="protein sequence ID" value="KWS02470.1"/>
    <property type="molecule type" value="Genomic_DNA"/>
</dbReference>
<dbReference type="InterPro" id="IPR029058">
    <property type="entry name" value="AB_hydrolase_fold"/>
</dbReference>
<dbReference type="OrthoDB" id="3483116at2"/>
<name>A0A108U4L4_9GAMM</name>
<accession>A0A108U4L4</accession>
<dbReference type="AlphaFoldDB" id="A0A108U4L4"/>
<protein>
    <recommendedName>
        <fullName evidence="3">Alpha/beta hydrolase</fullName>
    </recommendedName>
</protein>
<evidence type="ECO:0000313" key="2">
    <source>
        <dbReference type="Proteomes" id="UP000023435"/>
    </source>
</evidence>
<comment type="caution">
    <text evidence="1">The sequence shown here is derived from an EMBL/GenBank/DDBJ whole genome shotgun (WGS) entry which is preliminary data.</text>
</comment>
<sequence>MKQLVFIHGRSQAGKDAATLKATWIDAWKKGLAKSGLELPIPEERIRFPYYGDTLQQMVDGASAEEAAKIIVRGAQDDTAAQAFLSAMLQEYIDAANISDEEIEQELDPADAAVIERGPQNWRWVQAVLRAIDKHTDGGSAMIALLTNDVHQYLSKPNLRAHIEDGVLQAMDLARENVVVAHSLGTVVGYTLLRRLEKEGQAWRVPLLVTLGSPLGIRALRGKLRPIGHPASVTAWFNAYDPNDVVSLNPLDKDNFAITPAIENKGDVDNWTDNQHGIIGYLDDKVVAKRIYDALV</sequence>
<organism evidence="1 2">
    <name type="scientific">Lysobacter capsici AZ78</name>
    <dbReference type="NCBI Taxonomy" id="1444315"/>
    <lineage>
        <taxon>Bacteria</taxon>
        <taxon>Pseudomonadati</taxon>
        <taxon>Pseudomonadota</taxon>
        <taxon>Gammaproteobacteria</taxon>
        <taxon>Lysobacterales</taxon>
        <taxon>Lysobacteraceae</taxon>
        <taxon>Lysobacter</taxon>
    </lineage>
</organism>
<dbReference type="RefSeq" id="WP_060410396.1">
    <property type="nucleotide sequence ID" value="NZ_JAJA02000001.1"/>
</dbReference>
<dbReference type="Proteomes" id="UP000023435">
    <property type="component" value="Unassembled WGS sequence"/>
</dbReference>
<dbReference type="Gene3D" id="3.40.50.1820">
    <property type="entry name" value="alpha/beta hydrolase"/>
    <property type="match status" value="1"/>
</dbReference>
<proteinExistence type="predicted"/>
<keyword evidence="2" id="KW-1185">Reference proteome</keyword>
<reference evidence="1 2" key="1">
    <citation type="journal article" date="2014" name="Genome Announc.">
        <title>Draft Genome Sequence of Lysobacter capsici AZ78, a Bacterium Antagonistic to Plant-Pathogenic Oomycetes.</title>
        <authorList>
            <person name="Puopolo G."/>
            <person name="Sonego P."/>
            <person name="Engelen K."/>
            <person name="Pertot I."/>
        </authorList>
    </citation>
    <scope>NUCLEOTIDE SEQUENCE [LARGE SCALE GENOMIC DNA]</scope>
    <source>
        <strain evidence="1 2">AZ78</strain>
    </source>
</reference>
<gene>
    <name evidence="1" type="ORF">AZ78_0014</name>
</gene>
<evidence type="ECO:0000313" key="1">
    <source>
        <dbReference type="EMBL" id="KWS02470.1"/>
    </source>
</evidence>
<evidence type="ECO:0008006" key="3">
    <source>
        <dbReference type="Google" id="ProtNLM"/>
    </source>
</evidence>
<dbReference type="SUPFAM" id="SSF53474">
    <property type="entry name" value="alpha/beta-Hydrolases"/>
    <property type="match status" value="1"/>
</dbReference>